<proteinExistence type="predicted"/>
<dbReference type="OrthoDB" id="9811889at2"/>
<dbReference type="InterPro" id="IPR011006">
    <property type="entry name" value="CheY-like_superfamily"/>
</dbReference>
<dbReference type="SUPFAM" id="SSF52172">
    <property type="entry name" value="CheY-like"/>
    <property type="match status" value="1"/>
</dbReference>
<reference evidence="8 9" key="1">
    <citation type="submission" date="2016-10" db="EMBL/GenBank/DDBJ databases">
        <authorList>
            <person name="de Groot N.N."/>
        </authorList>
    </citation>
    <scope>NUCLEOTIDE SEQUENCE [LARGE SCALE GENOMIC DNA]</scope>
    <source>
        <strain evidence="8 9">CGMCC 1.10076</strain>
    </source>
</reference>
<dbReference type="GO" id="GO:0000155">
    <property type="term" value="F:phosphorelay sensor kinase activity"/>
    <property type="evidence" value="ECO:0007669"/>
    <property type="project" value="InterPro"/>
</dbReference>
<dbReference type="InterPro" id="IPR003594">
    <property type="entry name" value="HATPase_dom"/>
</dbReference>
<evidence type="ECO:0000256" key="3">
    <source>
        <dbReference type="ARBA" id="ARBA00022553"/>
    </source>
</evidence>
<dbReference type="PANTHER" id="PTHR45339:SF3">
    <property type="entry name" value="HISTIDINE KINASE"/>
    <property type="match status" value="1"/>
</dbReference>
<dbReference type="STRING" id="1128970.SAMN04487935_1424"/>
<dbReference type="RefSeq" id="WP_091393180.1">
    <property type="nucleotide sequence ID" value="NZ_BKAI01000003.1"/>
</dbReference>
<evidence type="ECO:0000259" key="6">
    <source>
        <dbReference type="PROSITE" id="PS50109"/>
    </source>
</evidence>
<dbReference type="CDD" id="cd00082">
    <property type="entry name" value="HisKA"/>
    <property type="match status" value="1"/>
</dbReference>
<dbReference type="SUPFAM" id="SSF47384">
    <property type="entry name" value="Homodimeric domain of signal transducing histidine kinase"/>
    <property type="match status" value="1"/>
</dbReference>
<protein>
    <recommendedName>
        <fullName evidence="2">histidine kinase</fullName>
        <ecNumber evidence="2">2.7.13.3</ecNumber>
    </recommendedName>
</protein>
<evidence type="ECO:0000256" key="4">
    <source>
        <dbReference type="PROSITE-ProRule" id="PRU00169"/>
    </source>
</evidence>
<keyword evidence="5" id="KW-1133">Transmembrane helix</keyword>
<dbReference type="SMART" id="SM00388">
    <property type="entry name" value="HisKA"/>
    <property type="match status" value="1"/>
</dbReference>
<keyword evidence="3 4" id="KW-0597">Phosphoprotein</keyword>
<feature type="transmembrane region" description="Helical" evidence="5">
    <location>
        <begin position="133"/>
        <end position="150"/>
    </location>
</feature>
<comment type="catalytic activity">
    <reaction evidence="1">
        <text>ATP + protein L-histidine = ADP + protein N-phospho-L-histidine.</text>
        <dbReference type="EC" id="2.7.13.3"/>
    </reaction>
</comment>
<dbReference type="InterPro" id="IPR005467">
    <property type="entry name" value="His_kinase_dom"/>
</dbReference>
<dbReference type="PROSITE" id="PS50109">
    <property type="entry name" value="HIS_KIN"/>
    <property type="match status" value="1"/>
</dbReference>
<dbReference type="PRINTS" id="PR00344">
    <property type="entry name" value="BCTRLSENSOR"/>
</dbReference>
<organism evidence="8 9">
    <name type="scientific">Flavobacterium noncentrifugens</name>
    <dbReference type="NCBI Taxonomy" id="1128970"/>
    <lineage>
        <taxon>Bacteria</taxon>
        <taxon>Pseudomonadati</taxon>
        <taxon>Bacteroidota</taxon>
        <taxon>Flavobacteriia</taxon>
        <taxon>Flavobacteriales</taxon>
        <taxon>Flavobacteriaceae</taxon>
        <taxon>Flavobacterium</taxon>
    </lineage>
</organism>
<sequence length="589" mass="66826">MKQPTLLNCSLRKTFEFVPDSLDQAKIKIFIVIFLLNIIKVCIALPKYVEDAQQQMFLRSIFGIIISLLIIKLLLSRPKWINFLIHISVLATIFLVFGRIILYGNYTVDIAVLQQVFMIMTFSFYGLGRKGGMFYSAIAVIPVVIALVVNQQHAVLNIVPDIFTNVTYIVVIVLNFVSIGMSHYLFYSAFVDTIDEKKQLNQILHKTAKGKSDFLSTMSHELRTPLNSVIGMTNLLMSEKTDPDQKENLDILKFSAESLLGLINNVLDFNKIDSDSVRLEKREFNLYNLIQNAHSGFRLKAHQKKLDFIVFHDPEINNFNIVSDSTRLLQIFSNLLGNAIKFTESGFVEVSTSLLRHENKIARVRFCVKDSGIGISPDKRELIFDPFVQASESTTRYFGGTGLGLPIVKQLLKHFDSEIYMESTDGIGTNFYFEIDFETISFNVIDDSDKINVETVNIENIRILLAEDNAINVLFMKKLFAKWNLEIAVASNGKIAIDMLIENQYDVILMDVNMPVMDGLEATKHIRKIQGSQSKIHIIALTAEVSPEMENEIRNAGMNDYMTKPFVPDELKAKIHKSRQHVIASLVNA</sequence>
<evidence type="ECO:0000313" key="8">
    <source>
        <dbReference type="EMBL" id="SDJ66897.1"/>
    </source>
</evidence>
<evidence type="ECO:0000313" key="9">
    <source>
        <dbReference type="Proteomes" id="UP000199580"/>
    </source>
</evidence>
<feature type="transmembrane region" description="Helical" evidence="5">
    <location>
        <begin position="162"/>
        <end position="187"/>
    </location>
</feature>
<dbReference type="PANTHER" id="PTHR45339">
    <property type="entry name" value="HYBRID SIGNAL TRANSDUCTION HISTIDINE KINASE J"/>
    <property type="match status" value="1"/>
</dbReference>
<dbReference type="Gene3D" id="1.10.287.130">
    <property type="match status" value="1"/>
</dbReference>
<dbReference type="InterPro" id="IPR004358">
    <property type="entry name" value="Sig_transdc_His_kin-like_C"/>
</dbReference>
<dbReference type="SMART" id="SM00387">
    <property type="entry name" value="HATPase_c"/>
    <property type="match status" value="1"/>
</dbReference>
<dbReference type="Proteomes" id="UP000199580">
    <property type="component" value="Unassembled WGS sequence"/>
</dbReference>
<evidence type="ECO:0000256" key="5">
    <source>
        <dbReference type="SAM" id="Phobius"/>
    </source>
</evidence>
<accession>A0A1G8VLT2</accession>
<keyword evidence="5" id="KW-0472">Membrane</keyword>
<feature type="domain" description="Response regulatory" evidence="7">
    <location>
        <begin position="462"/>
        <end position="579"/>
    </location>
</feature>
<dbReference type="AlphaFoldDB" id="A0A1G8VLT2"/>
<dbReference type="CDD" id="cd16922">
    <property type="entry name" value="HATPase_EvgS-ArcB-TorS-like"/>
    <property type="match status" value="1"/>
</dbReference>
<dbReference type="InterPro" id="IPR036890">
    <property type="entry name" value="HATPase_C_sf"/>
</dbReference>
<dbReference type="Pfam" id="PF00072">
    <property type="entry name" value="Response_reg"/>
    <property type="match status" value="1"/>
</dbReference>
<dbReference type="InterPro" id="IPR036097">
    <property type="entry name" value="HisK_dim/P_sf"/>
</dbReference>
<dbReference type="PROSITE" id="PS50110">
    <property type="entry name" value="RESPONSE_REGULATORY"/>
    <property type="match status" value="1"/>
</dbReference>
<name>A0A1G8VLT2_9FLAO</name>
<keyword evidence="5" id="KW-0812">Transmembrane</keyword>
<evidence type="ECO:0000259" key="7">
    <source>
        <dbReference type="PROSITE" id="PS50110"/>
    </source>
</evidence>
<keyword evidence="9" id="KW-1185">Reference proteome</keyword>
<dbReference type="EMBL" id="FNEZ01000002">
    <property type="protein sequence ID" value="SDJ66897.1"/>
    <property type="molecule type" value="Genomic_DNA"/>
</dbReference>
<keyword evidence="8" id="KW-0808">Transferase</keyword>
<dbReference type="Pfam" id="PF00512">
    <property type="entry name" value="HisKA"/>
    <property type="match status" value="1"/>
</dbReference>
<dbReference type="Pfam" id="PF02518">
    <property type="entry name" value="HATPase_c"/>
    <property type="match status" value="1"/>
</dbReference>
<evidence type="ECO:0000256" key="2">
    <source>
        <dbReference type="ARBA" id="ARBA00012438"/>
    </source>
</evidence>
<dbReference type="CDD" id="cd17546">
    <property type="entry name" value="REC_hyHK_CKI1_RcsC-like"/>
    <property type="match status" value="1"/>
</dbReference>
<feature type="domain" description="Histidine kinase" evidence="6">
    <location>
        <begin position="217"/>
        <end position="439"/>
    </location>
</feature>
<dbReference type="Gene3D" id="3.30.565.10">
    <property type="entry name" value="Histidine kinase-like ATPase, C-terminal domain"/>
    <property type="match status" value="1"/>
</dbReference>
<dbReference type="SMART" id="SM00448">
    <property type="entry name" value="REC"/>
    <property type="match status" value="1"/>
</dbReference>
<feature type="transmembrane region" description="Helical" evidence="5">
    <location>
        <begin position="81"/>
        <end position="103"/>
    </location>
</feature>
<feature type="transmembrane region" description="Helical" evidence="5">
    <location>
        <begin position="57"/>
        <end position="75"/>
    </location>
</feature>
<dbReference type="SUPFAM" id="SSF55874">
    <property type="entry name" value="ATPase domain of HSP90 chaperone/DNA topoisomerase II/histidine kinase"/>
    <property type="match status" value="1"/>
</dbReference>
<feature type="modified residue" description="4-aspartylphosphate" evidence="4">
    <location>
        <position position="511"/>
    </location>
</feature>
<feature type="transmembrane region" description="Helical" evidence="5">
    <location>
        <begin position="27"/>
        <end position="45"/>
    </location>
</feature>
<dbReference type="EC" id="2.7.13.3" evidence="2"/>
<dbReference type="FunFam" id="3.30.565.10:FF:000010">
    <property type="entry name" value="Sensor histidine kinase RcsC"/>
    <property type="match status" value="1"/>
</dbReference>
<dbReference type="Gene3D" id="3.40.50.2300">
    <property type="match status" value="1"/>
</dbReference>
<gene>
    <name evidence="8" type="ORF">SAMN04487935_1424</name>
</gene>
<keyword evidence="8" id="KW-0418">Kinase</keyword>
<dbReference type="InterPro" id="IPR001789">
    <property type="entry name" value="Sig_transdc_resp-reg_receiver"/>
</dbReference>
<dbReference type="InterPro" id="IPR003661">
    <property type="entry name" value="HisK_dim/P_dom"/>
</dbReference>
<evidence type="ECO:0000256" key="1">
    <source>
        <dbReference type="ARBA" id="ARBA00000085"/>
    </source>
</evidence>